<dbReference type="Pfam" id="PF13830">
    <property type="entry name" value="DUF4192"/>
    <property type="match status" value="1"/>
</dbReference>
<comment type="caution">
    <text evidence="1">The sequence shown here is derived from an EMBL/GenBank/DDBJ whole genome shotgun (WGS) entry which is preliminary data.</text>
</comment>
<dbReference type="Proteomes" id="UP000050488">
    <property type="component" value="Unassembled WGS sequence"/>
</dbReference>
<dbReference type="EMBL" id="LKEV01000002">
    <property type="protein sequence ID" value="KQB86542.1"/>
    <property type="molecule type" value="Genomic_DNA"/>
</dbReference>
<evidence type="ECO:0000313" key="1">
    <source>
        <dbReference type="EMBL" id="KQB86542.1"/>
    </source>
</evidence>
<proteinExistence type="predicted"/>
<evidence type="ECO:0000313" key="2">
    <source>
        <dbReference type="Proteomes" id="UP000050488"/>
    </source>
</evidence>
<sequence>MHLSGLHIDALVVFLIAPREVGRVEAEEKSMAQQIARWSHEGGARMLGCWRTEEIVSAGKYELVYSPDSPPRWQRGTIDSLINAPAMETLIAHGELPEASRGDAAAYFSREGDEEEAIYPQPAEAQSLAAAASKNPQILTEIMEEARDLLERGPKDRQALEHLALLLGHCLLRDALINLIFQHPDPALTMLYAIARKTRGEIRANALCLYSVAAMCSGRGWRVHFALHAAEEEMPEHRLTYLMRQLFNHCGFEGVLETVRSGSRAILDVYG</sequence>
<dbReference type="InterPro" id="IPR025447">
    <property type="entry name" value="DUF4192"/>
</dbReference>
<reference evidence="1 2" key="1">
    <citation type="submission" date="2015-10" db="EMBL/GenBank/DDBJ databases">
        <title>Corynebacteirum lowii and Corynebacterium oculi species nova, derived from human clinical disease and and emended description of Corynebacterium mastiditis.</title>
        <authorList>
            <person name="Bernard K."/>
            <person name="Pacheco A.L."/>
            <person name="Mcdougall C."/>
            <person name="Burtx T."/>
            <person name="Weibe D."/>
            <person name="Tyler S."/>
            <person name="Olson A.B."/>
            <person name="Cnockaert M."/>
            <person name="Eguchi H."/>
            <person name="Kuwahara T."/>
            <person name="Nakayama-Imaohji H."/>
            <person name="Boudewijins M."/>
            <person name="Van Hoecke F."/>
            <person name="Bernier A.-M."/>
            <person name="Vandamme P."/>
        </authorList>
    </citation>
    <scope>NUCLEOTIDE SEQUENCE [LARGE SCALE GENOMIC DNA]</scope>
    <source>
        <strain evidence="1 2">NML 130206</strain>
    </source>
</reference>
<dbReference type="PATRIC" id="fig|1544413.3.peg.750"/>
<accession>A0A0Q0Z9X9</accession>
<evidence type="ECO:0008006" key="3">
    <source>
        <dbReference type="Google" id="ProtNLM"/>
    </source>
</evidence>
<organism evidence="1 2">
    <name type="scientific">Corynebacterium lowii</name>
    <dbReference type="NCBI Taxonomy" id="1544413"/>
    <lineage>
        <taxon>Bacteria</taxon>
        <taxon>Bacillati</taxon>
        <taxon>Actinomycetota</taxon>
        <taxon>Actinomycetes</taxon>
        <taxon>Mycobacteriales</taxon>
        <taxon>Corynebacteriaceae</taxon>
        <taxon>Corynebacterium</taxon>
    </lineage>
</organism>
<gene>
    <name evidence="1" type="ORF">Clow_00750</name>
</gene>
<keyword evidence="2" id="KW-1185">Reference proteome</keyword>
<protein>
    <recommendedName>
        <fullName evidence="3">DUF4192 domain-containing protein</fullName>
    </recommendedName>
</protein>
<name>A0A0Q0Z9X9_9CORY</name>
<dbReference type="AlphaFoldDB" id="A0A0Q0Z9X9"/>